<accession>A0A5D4ILF8</accession>
<proteinExistence type="predicted"/>
<dbReference type="AlphaFoldDB" id="A0A5D4ILF8"/>
<feature type="region of interest" description="Disordered" evidence="1">
    <location>
        <begin position="1"/>
        <end position="26"/>
    </location>
</feature>
<protein>
    <submittedName>
        <fullName evidence="2">Uncharacterized protein</fullName>
    </submittedName>
</protein>
<name>A0A5D4ILF8_9ACTN</name>
<reference evidence="2 3" key="1">
    <citation type="submission" date="2019-08" db="EMBL/GenBank/DDBJ databases">
        <title>Draft genome for granaticin producer strain Streptomyces parvus C05.</title>
        <authorList>
            <person name="Gonzalez-Pimentel J.L."/>
        </authorList>
    </citation>
    <scope>NUCLEOTIDE SEQUENCE [LARGE SCALE GENOMIC DNA]</scope>
    <source>
        <strain evidence="2 3">C05</strain>
    </source>
</reference>
<comment type="caution">
    <text evidence="2">The sequence shown here is derived from an EMBL/GenBank/DDBJ whole genome shotgun (WGS) entry which is preliminary data.</text>
</comment>
<evidence type="ECO:0000256" key="1">
    <source>
        <dbReference type="SAM" id="MobiDB-lite"/>
    </source>
</evidence>
<dbReference type="EMBL" id="VSZQ01000180">
    <property type="protein sequence ID" value="TYR53314.1"/>
    <property type="molecule type" value="Genomic_DNA"/>
</dbReference>
<evidence type="ECO:0000313" key="2">
    <source>
        <dbReference type="EMBL" id="TYR53314.1"/>
    </source>
</evidence>
<keyword evidence="3" id="KW-1185">Reference proteome</keyword>
<evidence type="ECO:0000313" key="3">
    <source>
        <dbReference type="Proteomes" id="UP000323242"/>
    </source>
</evidence>
<organism evidence="2 3">
    <name type="scientific">Streptomyces parvus</name>
    <dbReference type="NCBI Taxonomy" id="66428"/>
    <lineage>
        <taxon>Bacteria</taxon>
        <taxon>Bacillati</taxon>
        <taxon>Actinomycetota</taxon>
        <taxon>Actinomycetes</taxon>
        <taxon>Kitasatosporales</taxon>
        <taxon>Streptomycetaceae</taxon>
        <taxon>Streptomyces</taxon>
    </lineage>
</organism>
<sequence>MTPRRALRAGGPGSLARRRCQRSGRDRGCCGAASGAACPRGSAAGPRAPSGRRYWTVVDENFVTVPEPDAFLRHVRFGRDQAE</sequence>
<dbReference type="Proteomes" id="UP000323242">
    <property type="component" value="Unassembled WGS sequence"/>
</dbReference>
<gene>
    <name evidence="2" type="ORF">FY004_27370</name>
</gene>